<gene>
    <name evidence="1" type="ORF">BU26DRAFT_522622</name>
</gene>
<name>A0A6A6I3Q2_9PLEO</name>
<accession>A0A6A6I3Q2</accession>
<dbReference type="RefSeq" id="XP_033679900.1">
    <property type="nucleotide sequence ID" value="XM_033829830.1"/>
</dbReference>
<organism evidence="1 2">
    <name type="scientific">Trematosphaeria pertusa</name>
    <dbReference type="NCBI Taxonomy" id="390896"/>
    <lineage>
        <taxon>Eukaryota</taxon>
        <taxon>Fungi</taxon>
        <taxon>Dikarya</taxon>
        <taxon>Ascomycota</taxon>
        <taxon>Pezizomycotina</taxon>
        <taxon>Dothideomycetes</taxon>
        <taxon>Pleosporomycetidae</taxon>
        <taxon>Pleosporales</taxon>
        <taxon>Massarineae</taxon>
        <taxon>Trematosphaeriaceae</taxon>
        <taxon>Trematosphaeria</taxon>
    </lineage>
</organism>
<keyword evidence="2" id="KW-1185">Reference proteome</keyword>
<evidence type="ECO:0000313" key="2">
    <source>
        <dbReference type="Proteomes" id="UP000800094"/>
    </source>
</evidence>
<dbReference type="Proteomes" id="UP000800094">
    <property type="component" value="Unassembled WGS sequence"/>
</dbReference>
<dbReference type="EMBL" id="ML987202">
    <property type="protein sequence ID" value="KAF2244896.1"/>
    <property type="molecule type" value="Genomic_DNA"/>
</dbReference>
<protein>
    <submittedName>
        <fullName evidence="1">Uncharacterized protein</fullName>
    </submittedName>
</protein>
<proteinExistence type="predicted"/>
<dbReference type="AlphaFoldDB" id="A0A6A6I3Q2"/>
<reference evidence="1" key="1">
    <citation type="journal article" date="2020" name="Stud. Mycol.">
        <title>101 Dothideomycetes genomes: a test case for predicting lifestyles and emergence of pathogens.</title>
        <authorList>
            <person name="Haridas S."/>
            <person name="Albert R."/>
            <person name="Binder M."/>
            <person name="Bloem J."/>
            <person name="Labutti K."/>
            <person name="Salamov A."/>
            <person name="Andreopoulos B."/>
            <person name="Baker S."/>
            <person name="Barry K."/>
            <person name="Bills G."/>
            <person name="Bluhm B."/>
            <person name="Cannon C."/>
            <person name="Castanera R."/>
            <person name="Culley D."/>
            <person name="Daum C."/>
            <person name="Ezra D."/>
            <person name="Gonzalez J."/>
            <person name="Henrissat B."/>
            <person name="Kuo A."/>
            <person name="Liang C."/>
            <person name="Lipzen A."/>
            <person name="Lutzoni F."/>
            <person name="Magnuson J."/>
            <person name="Mondo S."/>
            <person name="Nolan M."/>
            <person name="Ohm R."/>
            <person name="Pangilinan J."/>
            <person name="Park H.-J."/>
            <person name="Ramirez L."/>
            <person name="Alfaro M."/>
            <person name="Sun H."/>
            <person name="Tritt A."/>
            <person name="Yoshinaga Y."/>
            <person name="Zwiers L.-H."/>
            <person name="Turgeon B."/>
            <person name="Goodwin S."/>
            <person name="Spatafora J."/>
            <person name="Crous P."/>
            <person name="Grigoriev I."/>
        </authorList>
    </citation>
    <scope>NUCLEOTIDE SEQUENCE</scope>
    <source>
        <strain evidence="1">CBS 122368</strain>
    </source>
</reference>
<evidence type="ECO:0000313" key="1">
    <source>
        <dbReference type="EMBL" id="KAF2244896.1"/>
    </source>
</evidence>
<sequence length="210" mass="23948">MPPKPNVDLLLDDGTGLRSEDVPVGSIIKNPHDPRGSVILNNHIPPQDLRHSQQSDYERTFKEQSYVRGVKFSESIRIRADQCTQWRTSNAAHHLHNAWRNSSDNASIAEHRLEAFIEDRRLYFISGFEAMNGVLVERIRKSKGFAPISKDFPDVRSISQISSTHRTEIVSGLYLIPLRFIGKQDVKFERAEEFSMLAALVEPKIILEAE</sequence>
<dbReference type="GeneID" id="54583160"/>